<reference evidence="8 9" key="2">
    <citation type="journal article" date="2018" name="Nat. Commun.">
        <title>Genomic insights into multidrug-resistance, mating and virulence in Candida auris and related emerging species.</title>
        <authorList>
            <person name="Munoz J.F."/>
            <person name="Gade L."/>
            <person name="Chow N.A."/>
            <person name="Loparev V.N."/>
            <person name="Juieng P."/>
            <person name="Berkow E.L."/>
            <person name="Farrer R.A."/>
            <person name="Litvintseva A.P."/>
            <person name="Cuomo C.A."/>
        </authorList>
    </citation>
    <scope>GENOME REANNOTATION</scope>
    <source>
        <strain evidence="8 9">B8441</strain>
    </source>
</reference>
<feature type="region of interest" description="Disordered" evidence="7">
    <location>
        <begin position="1"/>
        <end position="35"/>
    </location>
</feature>
<proteinExistence type="predicted"/>
<dbReference type="GO" id="GO:0005730">
    <property type="term" value="C:nucleolus"/>
    <property type="evidence" value="ECO:0007669"/>
    <property type="project" value="TreeGrafter"/>
</dbReference>
<dbReference type="InterPro" id="IPR053278">
    <property type="entry name" value="Pre-60S_factor_ECM1"/>
</dbReference>
<feature type="compositionally biased region" description="Basic and acidic residues" evidence="7">
    <location>
        <begin position="123"/>
        <end position="136"/>
    </location>
</feature>
<organism evidence="8 9">
    <name type="scientific">Candidozyma auris</name>
    <name type="common">Yeast</name>
    <name type="synonym">Candida auris</name>
    <dbReference type="NCBI Taxonomy" id="498019"/>
    <lineage>
        <taxon>Eukaryota</taxon>
        <taxon>Fungi</taxon>
        <taxon>Dikarya</taxon>
        <taxon>Ascomycota</taxon>
        <taxon>Saccharomycotina</taxon>
        <taxon>Pichiomycetes</taxon>
        <taxon>Metschnikowiaceae</taxon>
        <taxon>Candidozyma</taxon>
    </lineage>
</organism>
<feature type="region of interest" description="Disordered" evidence="7">
    <location>
        <begin position="156"/>
        <end position="182"/>
    </location>
</feature>
<accession>A0AAW0VA04</accession>
<reference evidence="8 9" key="1">
    <citation type="journal article" date="2017" name="Clin. Infect. Dis.">
        <title>Simultaneous emergence of multidrug-resistant Candida auris on 3 continents confirmed by whole-genome sequencing and epidemiological analyses.</title>
        <authorList>
            <person name="Lockhart S.R."/>
            <person name="Etienne K.A."/>
            <person name="Vallabhaneni S."/>
            <person name="Farooqi J."/>
            <person name="Chowdhary A."/>
            <person name="Govender N.P."/>
            <person name="Colombo A.L."/>
            <person name="Calvo B."/>
            <person name="Cuomo C.A."/>
            <person name="Desjardins C.A."/>
            <person name="Berkow E.L."/>
            <person name="Castanheira M."/>
            <person name="Magobo R.E."/>
            <person name="Jabeen K."/>
            <person name="Asghar R.J."/>
            <person name="Meis J.F."/>
            <person name="Jackson B."/>
            <person name="Chiller T."/>
            <person name="Litvintseva A.P."/>
        </authorList>
    </citation>
    <scope>NUCLEOTIDE SEQUENCE [LARGE SCALE GENOMIC DNA]</scope>
    <source>
        <strain evidence="8 9">B8441</strain>
    </source>
</reference>
<evidence type="ECO:0000313" key="8">
    <source>
        <dbReference type="EMBL" id="KAK8438609.1"/>
    </source>
</evidence>
<keyword evidence="6" id="KW-0539">Nucleus</keyword>
<keyword evidence="5" id="KW-0690">Ribosome biogenesis</keyword>
<comment type="subcellular location">
    <subcellularLocation>
        <location evidence="2">Cytoplasm</location>
    </subcellularLocation>
    <subcellularLocation>
        <location evidence="1">Nucleus</location>
    </subcellularLocation>
</comment>
<name>A0AAW0VA04_CANAR</name>
<keyword evidence="3" id="KW-0813">Transport</keyword>
<evidence type="ECO:0000256" key="2">
    <source>
        <dbReference type="ARBA" id="ARBA00004496"/>
    </source>
</evidence>
<feature type="compositionally biased region" description="Basic residues" evidence="7">
    <location>
        <begin position="1"/>
        <end position="12"/>
    </location>
</feature>
<dbReference type="InterPro" id="IPR022784">
    <property type="entry name" value="Ribosome_bgen_Alb1"/>
</dbReference>
<gene>
    <name evidence="8" type="ORF">B9J08_04961</name>
</gene>
<dbReference type="GO" id="GO:0030687">
    <property type="term" value="C:preribosome, large subunit precursor"/>
    <property type="evidence" value="ECO:0007669"/>
    <property type="project" value="TreeGrafter"/>
</dbReference>
<dbReference type="EMBL" id="PEKT03000006">
    <property type="protein sequence ID" value="KAK8438609.1"/>
    <property type="molecule type" value="Genomic_DNA"/>
</dbReference>
<feature type="region of interest" description="Disordered" evidence="7">
    <location>
        <begin position="123"/>
        <end position="142"/>
    </location>
</feature>
<dbReference type="GO" id="GO:0000055">
    <property type="term" value="P:ribosomal large subunit export from nucleus"/>
    <property type="evidence" value="ECO:0007669"/>
    <property type="project" value="TreeGrafter"/>
</dbReference>
<evidence type="ECO:0000256" key="7">
    <source>
        <dbReference type="SAM" id="MobiDB-lite"/>
    </source>
</evidence>
<sequence>MARKISKHSRAARRGEVQLEGEAKTLANVPKGEDNDVRKSIIRTTIKNENLLAKKMENDAIRKKANKRKTSALKNKLDRNQKVEGVLATKIQQSIERAKYVQSARKSGWDQINKSIQIKKVEDLKKQQEEEPKSDEQMELEEEDAYVRDFYAGIKPEGKKEESESLKASDQNAFALLEETEA</sequence>
<evidence type="ECO:0000256" key="5">
    <source>
        <dbReference type="ARBA" id="ARBA00022517"/>
    </source>
</evidence>
<evidence type="ECO:0000256" key="4">
    <source>
        <dbReference type="ARBA" id="ARBA00022490"/>
    </source>
</evidence>
<keyword evidence="4" id="KW-0963">Cytoplasm</keyword>
<feature type="compositionally biased region" description="Basic and acidic residues" evidence="7">
    <location>
        <begin position="13"/>
        <end position="23"/>
    </location>
</feature>
<feature type="compositionally biased region" description="Basic and acidic residues" evidence="7">
    <location>
        <begin position="156"/>
        <end position="167"/>
    </location>
</feature>
<evidence type="ECO:0000256" key="1">
    <source>
        <dbReference type="ARBA" id="ARBA00004123"/>
    </source>
</evidence>
<dbReference type="PANTHER" id="PTHR28280">
    <property type="entry name" value="SHUTTLING PRE-60S FACTOR ECM1"/>
    <property type="match status" value="1"/>
</dbReference>
<comment type="caution">
    <text evidence="8">The sequence shown here is derived from an EMBL/GenBank/DDBJ whole genome shotgun (WGS) entry which is preliminary data.</text>
</comment>
<dbReference type="Pfam" id="PF09135">
    <property type="entry name" value="Alb1"/>
    <property type="match status" value="1"/>
</dbReference>
<dbReference type="PANTHER" id="PTHR28280:SF1">
    <property type="entry name" value="SHUTTLING PRE-60S FACTOR ECM1"/>
    <property type="match status" value="1"/>
</dbReference>
<dbReference type="Proteomes" id="UP000230249">
    <property type="component" value="Unassembled WGS sequence"/>
</dbReference>
<evidence type="ECO:0000313" key="9">
    <source>
        <dbReference type="Proteomes" id="UP000230249"/>
    </source>
</evidence>
<keyword evidence="9" id="KW-1185">Reference proteome</keyword>
<dbReference type="AlphaFoldDB" id="A0AAW0VA04"/>
<protein>
    <submittedName>
        <fullName evidence="8">Uncharacterized protein</fullName>
    </submittedName>
</protein>
<evidence type="ECO:0000256" key="6">
    <source>
        <dbReference type="ARBA" id="ARBA00023242"/>
    </source>
</evidence>
<evidence type="ECO:0000256" key="3">
    <source>
        <dbReference type="ARBA" id="ARBA00022448"/>
    </source>
</evidence>
<dbReference type="GO" id="GO:0005737">
    <property type="term" value="C:cytoplasm"/>
    <property type="evidence" value="ECO:0007669"/>
    <property type="project" value="UniProtKB-SubCell"/>
</dbReference>